<dbReference type="InterPro" id="IPR036836">
    <property type="entry name" value="Agouti_dom_sf"/>
</dbReference>
<accession>A0AAY4F0X9</accession>
<keyword evidence="4" id="KW-0960">Knottin</keyword>
<evidence type="ECO:0000256" key="8">
    <source>
        <dbReference type="ARBA" id="ARBA00056588"/>
    </source>
</evidence>
<dbReference type="RefSeq" id="XP_028812722.1">
    <property type="nucleotide sequence ID" value="XM_028956889.1"/>
</dbReference>
<dbReference type="FunFam" id="4.10.760.10:FF:000003">
    <property type="entry name" value="Agouti-related peptide 2"/>
    <property type="match status" value="1"/>
</dbReference>
<keyword evidence="5" id="KW-0333">Golgi apparatus</keyword>
<dbReference type="GO" id="GO:2000253">
    <property type="term" value="P:positive regulation of feeding behavior"/>
    <property type="evidence" value="ECO:0007669"/>
    <property type="project" value="TreeGrafter"/>
</dbReference>
<dbReference type="Pfam" id="PF05039">
    <property type="entry name" value="Agouti"/>
    <property type="match status" value="1"/>
</dbReference>
<dbReference type="SMART" id="SM00792">
    <property type="entry name" value="Agouti"/>
    <property type="match status" value="1"/>
</dbReference>
<evidence type="ECO:0000256" key="11">
    <source>
        <dbReference type="PROSITE-ProRule" id="PRU00494"/>
    </source>
</evidence>
<dbReference type="InterPro" id="IPR027300">
    <property type="entry name" value="Agouti_dom"/>
</dbReference>
<keyword evidence="15" id="KW-1185">Reference proteome</keyword>
<dbReference type="InterPro" id="IPR007733">
    <property type="entry name" value="Agouti"/>
</dbReference>
<keyword evidence="3 12" id="KW-0732">Signal</keyword>
<evidence type="ECO:0000256" key="1">
    <source>
        <dbReference type="ARBA" id="ARBA00004613"/>
    </source>
</evidence>
<evidence type="ECO:0000256" key="12">
    <source>
        <dbReference type="SAM" id="SignalP"/>
    </source>
</evidence>
<dbReference type="GO" id="GO:0005184">
    <property type="term" value="F:neuropeptide hormone activity"/>
    <property type="evidence" value="ECO:0007669"/>
    <property type="project" value="TreeGrafter"/>
</dbReference>
<organism evidence="14 15">
    <name type="scientific">Denticeps clupeoides</name>
    <name type="common">denticle herring</name>
    <dbReference type="NCBI Taxonomy" id="299321"/>
    <lineage>
        <taxon>Eukaryota</taxon>
        <taxon>Metazoa</taxon>
        <taxon>Chordata</taxon>
        <taxon>Craniata</taxon>
        <taxon>Vertebrata</taxon>
        <taxon>Euteleostomi</taxon>
        <taxon>Actinopterygii</taxon>
        <taxon>Neopterygii</taxon>
        <taxon>Teleostei</taxon>
        <taxon>Clupei</taxon>
        <taxon>Clupeiformes</taxon>
        <taxon>Denticipitoidei</taxon>
        <taxon>Denticipitidae</taxon>
        <taxon>Denticeps</taxon>
    </lineage>
</organism>
<evidence type="ECO:0000313" key="15">
    <source>
        <dbReference type="Proteomes" id="UP000694580"/>
    </source>
</evidence>
<dbReference type="SUPFAM" id="SSF57055">
    <property type="entry name" value="Agouti-related protein"/>
    <property type="match status" value="1"/>
</dbReference>
<keyword evidence="2" id="KW-0964">Secreted</keyword>
<dbReference type="PANTHER" id="PTHR16551">
    <property type="entry name" value="AGOUTI RELATED"/>
    <property type="match status" value="1"/>
</dbReference>
<reference evidence="14 15" key="1">
    <citation type="submission" date="2020-06" db="EMBL/GenBank/DDBJ databases">
        <authorList>
            <consortium name="Wellcome Sanger Institute Data Sharing"/>
        </authorList>
    </citation>
    <scope>NUCLEOTIDE SEQUENCE [LARGE SCALE GENOMIC DNA]</scope>
</reference>
<dbReference type="GeneID" id="114766229"/>
<feature type="domain" description="Agouti" evidence="13">
    <location>
        <begin position="98"/>
        <end position="137"/>
    </location>
</feature>
<feature type="disulfide bond" evidence="11">
    <location>
        <begin position="98"/>
        <end position="113"/>
    </location>
</feature>
<dbReference type="GeneTree" id="ENSGT00940000154258"/>
<keyword evidence="6 11" id="KW-1015">Disulfide bond</keyword>
<proteinExistence type="predicted"/>
<dbReference type="Proteomes" id="UP000694580">
    <property type="component" value="Chromosome 16"/>
</dbReference>
<feature type="disulfide bond" evidence="11">
    <location>
        <begin position="121"/>
        <end position="128"/>
    </location>
</feature>
<evidence type="ECO:0000259" key="13">
    <source>
        <dbReference type="PROSITE" id="PS51150"/>
    </source>
</evidence>
<dbReference type="AlphaFoldDB" id="A0AAY4F0X9"/>
<comment type="function">
    <text evidence="8">Plays a role in weight homeostasis. Involved in the control of feeding behavior through the central melanocortin system. Acts as alpha melanocyte-stimulating hormone antagonist by inhibiting cAMP production mediated by stimulation of melanocortin receptors within the hypothalamus and adrenal gland. Has very low activity with MC5R. Is an inverse agonist for MC3R and MC4R being able to suppress their constitutive activity. It promotes MC3R and MC4R endocytosis in an arrestin-dependent manner.</text>
</comment>
<evidence type="ECO:0000256" key="9">
    <source>
        <dbReference type="ARBA" id="ARBA00065157"/>
    </source>
</evidence>
<dbReference type="GO" id="GO:0005796">
    <property type="term" value="C:Golgi lumen"/>
    <property type="evidence" value="ECO:0007669"/>
    <property type="project" value="UniProtKB-SubCell"/>
</dbReference>
<dbReference type="Ensembl" id="ENSDCDT00010074128.1">
    <property type="protein sequence ID" value="ENSDCDP00010063316.1"/>
    <property type="gene ID" value="ENSDCDG00010034540.1"/>
</dbReference>
<dbReference type="GO" id="GO:0070996">
    <property type="term" value="F:type 1 melanocortin receptor binding"/>
    <property type="evidence" value="ECO:0007669"/>
    <property type="project" value="TreeGrafter"/>
</dbReference>
<evidence type="ECO:0000256" key="6">
    <source>
        <dbReference type="ARBA" id="ARBA00023157"/>
    </source>
</evidence>
<feature type="disulfide bond" evidence="11">
    <location>
        <begin position="116"/>
        <end position="137"/>
    </location>
</feature>
<comment type="subunit">
    <text evidence="9">Interacts with melanocortin receptors MC3R, MC4R and MC5R.</text>
</comment>
<dbReference type="PANTHER" id="PTHR16551:SF4">
    <property type="entry name" value="AGOUTI-RELATED PROTEIN"/>
    <property type="match status" value="1"/>
</dbReference>
<feature type="signal peptide" evidence="12">
    <location>
        <begin position="1"/>
        <end position="22"/>
    </location>
</feature>
<dbReference type="Gene3D" id="4.10.760.10">
    <property type="entry name" value="Agouti domain"/>
    <property type="match status" value="1"/>
</dbReference>
<evidence type="ECO:0000256" key="3">
    <source>
        <dbReference type="ARBA" id="ARBA00022729"/>
    </source>
</evidence>
<comment type="subcellular location">
    <subcellularLocation>
        <location evidence="7">Golgi apparatus lumen</location>
    </subcellularLocation>
    <subcellularLocation>
        <location evidence="1">Secreted</location>
    </subcellularLocation>
</comment>
<gene>
    <name evidence="14" type="primary">AGRP</name>
</gene>
<dbReference type="PROSITE" id="PS60024">
    <property type="entry name" value="AGOUTI_1"/>
    <property type="match status" value="1"/>
</dbReference>
<evidence type="ECO:0000313" key="14">
    <source>
        <dbReference type="Ensembl" id="ENSDCDP00010063316.1"/>
    </source>
</evidence>
<protein>
    <recommendedName>
        <fullName evidence="10">Agouti-related protein</fullName>
    </recommendedName>
</protein>
<evidence type="ECO:0000256" key="2">
    <source>
        <dbReference type="ARBA" id="ARBA00022525"/>
    </source>
</evidence>
<feature type="disulfide bond" evidence="11">
    <location>
        <begin position="105"/>
        <end position="119"/>
    </location>
</feature>
<evidence type="ECO:0000256" key="10">
    <source>
        <dbReference type="ARBA" id="ARBA00068128"/>
    </source>
</evidence>
<evidence type="ECO:0000256" key="4">
    <source>
        <dbReference type="ARBA" id="ARBA00022854"/>
    </source>
</evidence>
<reference evidence="14" key="3">
    <citation type="submission" date="2025-09" db="UniProtKB">
        <authorList>
            <consortium name="Ensembl"/>
        </authorList>
    </citation>
    <scope>IDENTIFICATION</scope>
</reference>
<reference evidence="14" key="2">
    <citation type="submission" date="2025-08" db="UniProtKB">
        <authorList>
            <consortium name="Ensembl"/>
        </authorList>
    </citation>
    <scope>IDENTIFICATION</scope>
</reference>
<evidence type="ECO:0000256" key="5">
    <source>
        <dbReference type="ARBA" id="ARBA00023034"/>
    </source>
</evidence>
<dbReference type="GO" id="GO:0005615">
    <property type="term" value="C:extracellular space"/>
    <property type="evidence" value="ECO:0007669"/>
    <property type="project" value="TreeGrafter"/>
</dbReference>
<dbReference type="GO" id="GO:0007218">
    <property type="term" value="P:neuropeptide signaling pathway"/>
    <property type="evidence" value="ECO:0007669"/>
    <property type="project" value="TreeGrafter"/>
</dbReference>
<sequence>MLNSVILCWWIVTVSLLPLCTARTNHVEDSHPSLRRIKASFLPDIGKEPLSRIDPLHFALETVEEELFEDPGSYDEFPQDVGQPVQLQSRSTRAPRRCIPHQQSCLGHQFPCCDACDTCYCRFFKAFCYCRNMDPTCTHGHA</sequence>
<feature type="chain" id="PRO_5044211824" description="Agouti-related protein" evidence="12">
    <location>
        <begin position="23"/>
        <end position="142"/>
    </location>
</feature>
<evidence type="ECO:0000256" key="7">
    <source>
        <dbReference type="ARBA" id="ARBA00023769"/>
    </source>
</evidence>
<name>A0AAY4F0X9_9TELE</name>
<feature type="disulfide bond" evidence="11">
    <location>
        <begin position="112"/>
        <end position="130"/>
    </location>
</feature>
<dbReference type="GO" id="GO:0008343">
    <property type="term" value="P:adult feeding behavior"/>
    <property type="evidence" value="ECO:0007669"/>
    <property type="project" value="TreeGrafter"/>
</dbReference>
<dbReference type="GO" id="GO:0009755">
    <property type="term" value="P:hormone-mediated signaling pathway"/>
    <property type="evidence" value="ECO:0007669"/>
    <property type="project" value="InterPro"/>
</dbReference>
<dbReference type="PROSITE" id="PS51150">
    <property type="entry name" value="AGOUTI_2"/>
    <property type="match status" value="1"/>
</dbReference>